<name>A0A132TJV6_9BACL</name>
<evidence type="ECO:0000313" key="3">
    <source>
        <dbReference type="Proteomes" id="UP000070475"/>
    </source>
</evidence>
<protein>
    <recommendedName>
        <fullName evidence="1">Bacteriophage Mu GpT domain-containing protein</fullName>
    </recommendedName>
</protein>
<comment type="caution">
    <text evidence="2">The sequence shown here is derived from an EMBL/GenBank/DDBJ whole genome shotgun (WGS) entry which is preliminary data.</text>
</comment>
<dbReference type="RefSeq" id="WP_060862937.1">
    <property type="nucleotide sequence ID" value="NZ_LIRB01000146.1"/>
</dbReference>
<sequence length="299" mass="33981">MATPMQTTQFKDVFLKKIDRVFFEAYDEEPEQWSQYLNDKTSSQYAETTQRYAGTSNWSKKDELTNPEAQSFKLGDLIVTTHQPWSIKIEMSRELYDDFKFNEVENMTRDAGHGARNTVETNSAKILDNAFDGTNYPIYDGKALIASDHPNRGAQGGTQSNLATGALNDTNLKAGIVLFRQQKDEAGKQIMQRPSKLIVNQALQFTAAEVLQSALKSGTANNDTNTLPSLKIVDLLFTSSTTAWFLQANRHQLNHYWRVPVEFRRRSNMTDNMAWVWDGYFRDSMVAEDWRGFVGSTGL</sequence>
<evidence type="ECO:0000313" key="2">
    <source>
        <dbReference type="EMBL" id="KWX71618.1"/>
    </source>
</evidence>
<dbReference type="InterPro" id="IPR018774">
    <property type="entry name" value="Phage_Mu_GpT"/>
</dbReference>
<dbReference type="Pfam" id="PF10124">
    <property type="entry name" value="Mu-like_gpT"/>
    <property type="match status" value="1"/>
</dbReference>
<dbReference type="OrthoDB" id="2545955at2"/>
<accession>A0A132TJV6</accession>
<evidence type="ECO:0000259" key="1">
    <source>
        <dbReference type="Pfam" id="PF10124"/>
    </source>
</evidence>
<reference evidence="2 3" key="1">
    <citation type="submission" date="2015-08" db="EMBL/GenBank/DDBJ databases">
        <title>Genomes of Paenibacillus riograndensis.</title>
        <authorList>
            <person name="Sant'Anna F.H."/>
            <person name="Souza R."/>
            <person name="Ambrosini A."/>
            <person name="Bach E."/>
            <person name="Fernandes G."/>
            <person name="Balsanelli E."/>
            <person name="Baura V.A."/>
            <person name="Pedrosa F.O."/>
            <person name="Souza E.M."/>
            <person name="Passaglia L."/>
        </authorList>
    </citation>
    <scope>NUCLEOTIDE SEQUENCE [LARGE SCALE GENOMIC DNA]</scope>
    <source>
        <strain evidence="2 3">CAS34</strain>
    </source>
</reference>
<keyword evidence="3" id="KW-1185">Reference proteome</keyword>
<dbReference type="EMBL" id="LIRB01000146">
    <property type="protein sequence ID" value="KWX71618.1"/>
    <property type="molecule type" value="Genomic_DNA"/>
</dbReference>
<organism evidence="2 3">
    <name type="scientific">Paenibacillus riograndensis</name>
    <dbReference type="NCBI Taxonomy" id="483937"/>
    <lineage>
        <taxon>Bacteria</taxon>
        <taxon>Bacillati</taxon>
        <taxon>Bacillota</taxon>
        <taxon>Bacilli</taxon>
        <taxon>Bacillales</taxon>
        <taxon>Paenibacillaceae</taxon>
        <taxon>Paenibacillus</taxon>
        <taxon>Paenibacillus sonchi group</taxon>
    </lineage>
</organism>
<feature type="domain" description="Bacteriophage Mu GpT" evidence="1">
    <location>
        <begin position="166"/>
        <end position="225"/>
    </location>
</feature>
<gene>
    <name evidence="2" type="ORF">AMQ84_27235</name>
</gene>
<dbReference type="AlphaFoldDB" id="A0A132TJV6"/>
<dbReference type="Proteomes" id="UP000070475">
    <property type="component" value="Unassembled WGS sequence"/>
</dbReference>
<dbReference type="PATRIC" id="fig|483937.3.peg.4278"/>
<proteinExistence type="predicted"/>